<dbReference type="EMBL" id="MU393477">
    <property type="protein sequence ID" value="KAI4865035.1"/>
    <property type="molecule type" value="Genomic_DNA"/>
</dbReference>
<sequence length="537" mass="60625">MFLGLWLSSFALTWGALSYQAYYGGYYTASLFQLIVLEVGVLVSWACYWMILYPRYFTPFRNLPTPQKRSILTGNFPELFPNQPWEYVRNIAETTPNDGLIRLYSALSGEVLLVTNPSSIKDFLAAKAFDFGHQELVQLAIKRFTGSNLGFLSTEDFKLHRKNMLPAFAVPHIKQLTHIFWDKALEMVGCIEDELKSNPQAVIELREYVSRATLDNIGLAGMGYDFQTLKQPDNELRHRFRKVILDQTKVFSWVGLLSRYLDMRLLLKMPLKKLREILESSNYLRNVSGRVIQERKYKLQTSESKDLVGKDIVTVALASGVFQESHLVDHVMTFLTAGHESTATAFEWTMYELARQPEMQQRLRAELHEALGSDLAAVDFGPQAQNLPYLNAFCSEVLRCYPFSPIIVKTAQRNTMLNGARVPKGTVVIYSAETTNHDKNLWGPDAHVFNPNRWLGPGMAKTGGATSNYAMLSFGAGPRNCIGQDFARATLHCLVAAMVATFEIELANADTAGRLKFGQTKKSVEGMWARLKIVSRP</sequence>
<keyword evidence="2" id="KW-1185">Reference proteome</keyword>
<evidence type="ECO:0000313" key="1">
    <source>
        <dbReference type="EMBL" id="KAI4865035.1"/>
    </source>
</evidence>
<organism evidence="1 2">
    <name type="scientific">Hypoxylon rubiginosum</name>
    <dbReference type="NCBI Taxonomy" id="110542"/>
    <lineage>
        <taxon>Eukaryota</taxon>
        <taxon>Fungi</taxon>
        <taxon>Dikarya</taxon>
        <taxon>Ascomycota</taxon>
        <taxon>Pezizomycotina</taxon>
        <taxon>Sordariomycetes</taxon>
        <taxon>Xylariomycetidae</taxon>
        <taxon>Xylariales</taxon>
        <taxon>Hypoxylaceae</taxon>
        <taxon>Hypoxylon</taxon>
    </lineage>
</organism>
<dbReference type="Proteomes" id="UP001497700">
    <property type="component" value="Unassembled WGS sequence"/>
</dbReference>
<comment type="caution">
    <text evidence="1">The sequence shown here is derived from an EMBL/GenBank/DDBJ whole genome shotgun (WGS) entry which is preliminary data.</text>
</comment>
<accession>A0ACB9Z1I1</accession>
<protein>
    <submittedName>
        <fullName evidence="1">Cytochrome P450</fullName>
    </submittedName>
</protein>
<gene>
    <name evidence="1" type="ORF">F4820DRAFT_421557</name>
</gene>
<reference evidence="1 2" key="1">
    <citation type="journal article" date="2022" name="New Phytol.">
        <title>Ecological generalism drives hyperdiversity of secondary metabolite gene clusters in xylarialean endophytes.</title>
        <authorList>
            <person name="Franco M.E.E."/>
            <person name="Wisecaver J.H."/>
            <person name="Arnold A.E."/>
            <person name="Ju Y.M."/>
            <person name="Slot J.C."/>
            <person name="Ahrendt S."/>
            <person name="Moore L.P."/>
            <person name="Eastman K.E."/>
            <person name="Scott K."/>
            <person name="Konkel Z."/>
            <person name="Mondo S.J."/>
            <person name="Kuo A."/>
            <person name="Hayes R.D."/>
            <person name="Haridas S."/>
            <person name="Andreopoulos B."/>
            <person name="Riley R."/>
            <person name="LaButti K."/>
            <person name="Pangilinan J."/>
            <person name="Lipzen A."/>
            <person name="Amirebrahimi M."/>
            <person name="Yan J."/>
            <person name="Adam C."/>
            <person name="Keymanesh K."/>
            <person name="Ng V."/>
            <person name="Louie K."/>
            <person name="Northen T."/>
            <person name="Drula E."/>
            <person name="Henrissat B."/>
            <person name="Hsieh H.M."/>
            <person name="Youens-Clark K."/>
            <person name="Lutzoni F."/>
            <person name="Miadlikowska J."/>
            <person name="Eastwood D.C."/>
            <person name="Hamelin R.C."/>
            <person name="Grigoriev I.V."/>
            <person name="U'Ren J.M."/>
        </authorList>
    </citation>
    <scope>NUCLEOTIDE SEQUENCE [LARGE SCALE GENOMIC DNA]</scope>
    <source>
        <strain evidence="1 2">CBS 119005</strain>
    </source>
</reference>
<proteinExistence type="predicted"/>
<name>A0ACB9Z1I1_9PEZI</name>
<evidence type="ECO:0000313" key="2">
    <source>
        <dbReference type="Proteomes" id="UP001497700"/>
    </source>
</evidence>